<keyword evidence="2" id="KW-1185">Reference proteome</keyword>
<organism evidence="1 2">
    <name type="scientific">Trichonephila clavipes</name>
    <name type="common">Golden silk orbweaver</name>
    <name type="synonym">Nephila clavipes</name>
    <dbReference type="NCBI Taxonomy" id="2585209"/>
    <lineage>
        <taxon>Eukaryota</taxon>
        <taxon>Metazoa</taxon>
        <taxon>Ecdysozoa</taxon>
        <taxon>Arthropoda</taxon>
        <taxon>Chelicerata</taxon>
        <taxon>Arachnida</taxon>
        <taxon>Araneae</taxon>
        <taxon>Araneomorphae</taxon>
        <taxon>Entelegynae</taxon>
        <taxon>Araneoidea</taxon>
        <taxon>Nephilidae</taxon>
        <taxon>Trichonephila</taxon>
    </lineage>
</organism>
<evidence type="ECO:0000313" key="1">
    <source>
        <dbReference type="EMBL" id="GFX93157.1"/>
    </source>
</evidence>
<sequence>MFRNETALLSILSKVSKSSTRKESKWSSIFVYKQFRKIEIRKSYLKATHLTSVEEVQVKTENLLKVLSRPRSRTVTSNYSTERRSVKMLKGVTLKVMLSR</sequence>
<gene>
    <name evidence="1" type="ORF">TNCV_4760361</name>
</gene>
<name>A0A8X6RIG4_TRICX</name>
<dbReference type="Proteomes" id="UP000887159">
    <property type="component" value="Unassembled WGS sequence"/>
</dbReference>
<comment type="caution">
    <text evidence="1">The sequence shown here is derived from an EMBL/GenBank/DDBJ whole genome shotgun (WGS) entry which is preliminary data.</text>
</comment>
<evidence type="ECO:0000313" key="2">
    <source>
        <dbReference type="Proteomes" id="UP000887159"/>
    </source>
</evidence>
<dbReference type="AlphaFoldDB" id="A0A8X6RIG4"/>
<accession>A0A8X6RIG4</accession>
<protein>
    <submittedName>
        <fullName evidence="1">Uncharacterized protein</fullName>
    </submittedName>
</protein>
<dbReference type="EMBL" id="BMAU01021172">
    <property type="protein sequence ID" value="GFX93157.1"/>
    <property type="molecule type" value="Genomic_DNA"/>
</dbReference>
<reference evidence="1" key="1">
    <citation type="submission" date="2020-08" db="EMBL/GenBank/DDBJ databases">
        <title>Multicomponent nature underlies the extraordinary mechanical properties of spider dragline silk.</title>
        <authorList>
            <person name="Kono N."/>
            <person name="Nakamura H."/>
            <person name="Mori M."/>
            <person name="Yoshida Y."/>
            <person name="Ohtoshi R."/>
            <person name="Malay A.D."/>
            <person name="Moran D.A.P."/>
            <person name="Tomita M."/>
            <person name="Numata K."/>
            <person name="Arakawa K."/>
        </authorList>
    </citation>
    <scope>NUCLEOTIDE SEQUENCE</scope>
</reference>
<proteinExistence type="predicted"/>